<accession>A0A8S1QI94</accession>
<dbReference type="OrthoDB" id="248495at2759"/>
<dbReference type="PANTHER" id="PTHR11909">
    <property type="entry name" value="CASEIN KINASE-RELATED"/>
    <property type="match status" value="1"/>
</dbReference>
<proteinExistence type="predicted"/>
<keyword evidence="5" id="KW-1185">Reference proteome</keyword>
<evidence type="ECO:0000259" key="3">
    <source>
        <dbReference type="PROSITE" id="PS50011"/>
    </source>
</evidence>
<dbReference type="GO" id="GO:0004672">
    <property type="term" value="F:protein kinase activity"/>
    <property type="evidence" value="ECO:0007669"/>
    <property type="project" value="InterPro"/>
</dbReference>
<dbReference type="Pfam" id="PF00069">
    <property type="entry name" value="Pkinase"/>
    <property type="match status" value="1"/>
</dbReference>
<evidence type="ECO:0000256" key="1">
    <source>
        <dbReference type="ARBA" id="ARBA00023860"/>
    </source>
</evidence>
<evidence type="ECO:0000313" key="4">
    <source>
        <dbReference type="EMBL" id="CAD8115323.1"/>
    </source>
</evidence>
<protein>
    <recommendedName>
        <fullName evidence="1">Casein kinase I</fullName>
    </recommendedName>
</protein>
<sequence>MSELQQGEIIANLYKVLKLLSQGSFGKVYLGKNLKSGENVAIKVEKQQMQRFYSLNREIDILTKLQGIQGVPKLIWFGERKGLQIMITNMLGFDLKYFQKKHKKFSIDCVFNLAQQMIEILERIHKQNIIHRDLKPENILGKVNSRRIHLIDFGIAKDLTKKQKQTNQQQIPFIGTSRYASIAAHLGEEQDRKDDLEALGYVLIYLIKQQLPWMRCETFQDERLIKIGQMKKNTPLDKICEGCPCQILNYMKQIRNLNSQQIPNYRNLKVLFEKSPLHIQWIIFDWYKCRMKNYNTKQELKVDQQKRNKYNSAKQIQLSLEKTPFQASRINRSTTMNGNSNLSSFQNSMESDSKNQTIKRDESIYVDFVNSDSCFFTRKKENSAQSLNLIFEADEFMPLRDQLQLMQLENQDLEIKHHLLHYQSVNFNFKNPIQRYLQLQIN</sequence>
<dbReference type="AlphaFoldDB" id="A0A8S1QI94"/>
<dbReference type="InterPro" id="IPR000719">
    <property type="entry name" value="Prot_kinase_dom"/>
</dbReference>
<evidence type="ECO:0000313" key="5">
    <source>
        <dbReference type="Proteomes" id="UP000692954"/>
    </source>
</evidence>
<dbReference type="EMBL" id="CAJJDN010000108">
    <property type="protein sequence ID" value="CAD8115323.1"/>
    <property type="molecule type" value="Genomic_DNA"/>
</dbReference>
<evidence type="ECO:0000256" key="2">
    <source>
        <dbReference type="SAM" id="MobiDB-lite"/>
    </source>
</evidence>
<dbReference type="GO" id="GO:0005524">
    <property type="term" value="F:ATP binding"/>
    <property type="evidence" value="ECO:0007669"/>
    <property type="project" value="InterPro"/>
</dbReference>
<dbReference type="InterPro" id="IPR050235">
    <property type="entry name" value="CK1_Ser-Thr_kinase"/>
</dbReference>
<feature type="domain" description="Protein kinase" evidence="3">
    <location>
        <begin position="14"/>
        <end position="282"/>
    </location>
</feature>
<feature type="region of interest" description="Disordered" evidence="2">
    <location>
        <begin position="332"/>
        <end position="353"/>
    </location>
</feature>
<dbReference type="SMART" id="SM00220">
    <property type="entry name" value="S_TKc"/>
    <property type="match status" value="1"/>
</dbReference>
<comment type="caution">
    <text evidence="4">The sequence shown here is derived from an EMBL/GenBank/DDBJ whole genome shotgun (WGS) entry which is preliminary data.</text>
</comment>
<dbReference type="PROSITE" id="PS50011">
    <property type="entry name" value="PROTEIN_KINASE_DOM"/>
    <property type="match status" value="1"/>
</dbReference>
<gene>
    <name evidence="4" type="ORF">PSON_ATCC_30995.1.T1080048</name>
</gene>
<dbReference type="Proteomes" id="UP000692954">
    <property type="component" value="Unassembled WGS sequence"/>
</dbReference>
<reference evidence="4" key="1">
    <citation type="submission" date="2021-01" db="EMBL/GenBank/DDBJ databases">
        <authorList>
            <consortium name="Genoscope - CEA"/>
            <person name="William W."/>
        </authorList>
    </citation>
    <scope>NUCLEOTIDE SEQUENCE</scope>
</reference>
<organism evidence="4 5">
    <name type="scientific">Paramecium sonneborni</name>
    <dbReference type="NCBI Taxonomy" id="65129"/>
    <lineage>
        <taxon>Eukaryota</taxon>
        <taxon>Sar</taxon>
        <taxon>Alveolata</taxon>
        <taxon>Ciliophora</taxon>
        <taxon>Intramacronucleata</taxon>
        <taxon>Oligohymenophorea</taxon>
        <taxon>Peniculida</taxon>
        <taxon>Parameciidae</taxon>
        <taxon>Paramecium</taxon>
    </lineage>
</organism>
<name>A0A8S1QI94_9CILI</name>